<keyword evidence="4 11" id="KW-0808">Transferase</keyword>
<comment type="similarity">
    <text evidence="2">Belongs to the bacterial sugar transferase family.</text>
</comment>
<evidence type="ECO:0000313" key="11">
    <source>
        <dbReference type="EMBL" id="SFL28427.1"/>
    </source>
</evidence>
<keyword evidence="7 9" id="KW-0472">Membrane</keyword>
<evidence type="ECO:0000256" key="4">
    <source>
        <dbReference type="ARBA" id="ARBA00022679"/>
    </source>
</evidence>
<evidence type="ECO:0000256" key="9">
    <source>
        <dbReference type="SAM" id="Phobius"/>
    </source>
</evidence>
<evidence type="ECO:0000256" key="6">
    <source>
        <dbReference type="ARBA" id="ARBA00022989"/>
    </source>
</evidence>
<dbReference type="GO" id="GO:0005886">
    <property type="term" value="C:plasma membrane"/>
    <property type="evidence" value="ECO:0007669"/>
    <property type="project" value="UniProtKB-SubCell"/>
</dbReference>
<evidence type="ECO:0000256" key="1">
    <source>
        <dbReference type="ARBA" id="ARBA00004236"/>
    </source>
</evidence>
<name>A0A1I4GGK8_9RHOB</name>
<dbReference type="EMBL" id="FOSZ01000008">
    <property type="protein sequence ID" value="SFL28427.1"/>
    <property type="molecule type" value="Genomic_DNA"/>
</dbReference>
<keyword evidence="12" id="KW-1185">Reference proteome</keyword>
<protein>
    <submittedName>
        <fullName evidence="11">Sugar transferase involved in LPS biosynthesis (Colanic, teichoic acid)</fullName>
    </submittedName>
</protein>
<dbReference type="Pfam" id="PF02397">
    <property type="entry name" value="Bac_transf"/>
    <property type="match status" value="1"/>
</dbReference>
<feature type="domain" description="Bacterial sugar transferase" evidence="10">
    <location>
        <begin position="28"/>
        <end position="215"/>
    </location>
</feature>
<evidence type="ECO:0000256" key="2">
    <source>
        <dbReference type="ARBA" id="ARBA00006464"/>
    </source>
</evidence>
<dbReference type="PANTHER" id="PTHR30576:SF4">
    <property type="entry name" value="UNDECAPRENYL-PHOSPHATE GALACTOSE PHOSPHOTRANSFERASE"/>
    <property type="match status" value="1"/>
</dbReference>
<dbReference type="AlphaFoldDB" id="A0A1I4GGK8"/>
<dbReference type="RefSeq" id="WP_093325441.1">
    <property type="nucleotide sequence ID" value="NZ_FOSZ01000008.1"/>
</dbReference>
<evidence type="ECO:0000256" key="3">
    <source>
        <dbReference type="ARBA" id="ARBA00022475"/>
    </source>
</evidence>
<sequence>MAIYSRKDFAQSFEVAPEGRGFYRHLAKRVLDILFVAIIALPVGFVTCVLALLIMRDGGSPFYRQERVGKDGKIFYMLKLRSMVPDAHSKLEAYLRTNAAARMEWDEKQKLTDDPRITPIGRIIRKTSLDELPQFLNVLRGDMSVVGPRPMMPEQLELYPGTAYFTMRPGITGFWQISERNESSFAERAIHDSNYDRALSLRTDAAVIWRTVFVVALATGV</sequence>
<keyword evidence="8" id="KW-0270">Exopolysaccharide synthesis</keyword>
<evidence type="ECO:0000313" key="12">
    <source>
        <dbReference type="Proteomes" id="UP000198851"/>
    </source>
</evidence>
<evidence type="ECO:0000256" key="7">
    <source>
        <dbReference type="ARBA" id="ARBA00023136"/>
    </source>
</evidence>
<comment type="subcellular location">
    <subcellularLocation>
        <location evidence="1">Cell membrane</location>
    </subcellularLocation>
</comment>
<keyword evidence="5 9" id="KW-0812">Transmembrane</keyword>
<reference evidence="12" key="1">
    <citation type="submission" date="2016-10" db="EMBL/GenBank/DDBJ databases">
        <authorList>
            <person name="Varghese N."/>
            <person name="Submissions S."/>
        </authorList>
    </citation>
    <scope>NUCLEOTIDE SEQUENCE [LARGE SCALE GENOMIC DNA]</scope>
    <source>
        <strain evidence="12">DSM 28453</strain>
    </source>
</reference>
<dbReference type="STRING" id="1280847.SAMN04488036_108112"/>
<keyword evidence="6 9" id="KW-1133">Transmembrane helix</keyword>
<evidence type="ECO:0000256" key="8">
    <source>
        <dbReference type="ARBA" id="ARBA00023169"/>
    </source>
</evidence>
<accession>A0A1I4GGK8</accession>
<dbReference type="OrthoDB" id="9808602at2"/>
<evidence type="ECO:0000259" key="10">
    <source>
        <dbReference type="Pfam" id="PF02397"/>
    </source>
</evidence>
<dbReference type="GO" id="GO:0016780">
    <property type="term" value="F:phosphotransferase activity, for other substituted phosphate groups"/>
    <property type="evidence" value="ECO:0007669"/>
    <property type="project" value="TreeGrafter"/>
</dbReference>
<evidence type="ECO:0000256" key="5">
    <source>
        <dbReference type="ARBA" id="ARBA00022692"/>
    </source>
</evidence>
<proteinExistence type="inferred from homology"/>
<dbReference type="PANTHER" id="PTHR30576">
    <property type="entry name" value="COLANIC BIOSYNTHESIS UDP-GLUCOSE LIPID CARRIER TRANSFERASE"/>
    <property type="match status" value="1"/>
</dbReference>
<feature type="transmembrane region" description="Helical" evidence="9">
    <location>
        <begin position="33"/>
        <end position="55"/>
    </location>
</feature>
<gene>
    <name evidence="11" type="ORF">SAMN04488036_108112</name>
</gene>
<keyword evidence="3" id="KW-1003">Cell membrane</keyword>
<dbReference type="GO" id="GO:0000271">
    <property type="term" value="P:polysaccharide biosynthetic process"/>
    <property type="evidence" value="ECO:0007669"/>
    <property type="project" value="UniProtKB-KW"/>
</dbReference>
<organism evidence="11 12">
    <name type="scientific">Shimia haliotis</name>
    <dbReference type="NCBI Taxonomy" id="1280847"/>
    <lineage>
        <taxon>Bacteria</taxon>
        <taxon>Pseudomonadati</taxon>
        <taxon>Pseudomonadota</taxon>
        <taxon>Alphaproteobacteria</taxon>
        <taxon>Rhodobacterales</taxon>
        <taxon>Roseobacteraceae</taxon>
    </lineage>
</organism>
<dbReference type="InterPro" id="IPR003362">
    <property type="entry name" value="Bact_transf"/>
</dbReference>
<dbReference type="Proteomes" id="UP000198851">
    <property type="component" value="Unassembled WGS sequence"/>
</dbReference>